<geneLocation type="plasmid" evidence="2 3">
    <name>cp33</name>
</geneLocation>
<dbReference type="PANTHER" id="PTHR13696:SF99">
    <property type="entry name" value="COBYRINIC ACID AC-DIAMIDE SYNTHASE"/>
    <property type="match status" value="1"/>
</dbReference>
<evidence type="ECO:0000313" key="3">
    <source>
        <dbReference type="Proteomes" id="UP000275571"/>
    </source>
</evidence>
<feature type="domain" description="AAA" evidence="1">
    <location>
        <begin position="8"/>
        <end position="189"/>
    </location>
</feature>
<reference evidence="2 3" key="1">
    <citation type="journal article" date="2018" name="Infect. Genet. Evol.">
        <title>Genome-wide analysis of Borrelia turcica and 'Candidatus Borrelia tachyglossi' shows relapsing fever-like genomes with unique genomic links to Lyme disease Borrelia.</title>
        <authorList>
            <person name="Gofton A.W."/>
            <person name="Margos G."/>
            <person name="Fingerle V."/>
            <person name="Hepner S."/>
            <person name="Loh S.M."/>
            <person name="Ryan U."/>
            <person name="Irwin P."/>
            <person name="Oskam C.L."/>
        </authorList>
    </citation>
    <scope>NUCLEOTIDE SEQUENCE [LARGE SCALE GENOMIC DNA]</scope>
    <source>
        <strain evidence="2 3">IST7</strain>
        <plasmid evidence="2">cp33</plasmid>
    </source>
</reference>
<evidence type="ECO:0000313" key="2">
    <source>
        <dbReference type="EMBL" id="AYE36982.1"/>
    </source>
</evidence>
<evidence type="ECO:0000259" key="1">
    <source>
        <dbReference type="Pfam" id="PF13614"/>
    </source>
</evidence>
<gene>
    <name evidence="2" type="ORF">DB313_05645</name>
</gene>
<sequence length="269" mass="31307">MDAKKVPKIISVASIKGGVGKSTTCLILAKLLAQKHRVLLIDMDTQASITSYYNKQLKEKDINVFYHNIHKVLNEQMLIDDSIVNIAPNIDIIPSYLSLQDFVEDFISNLVENYTIGNKEKMTYEDATLCLKNAMRFLPKEYDYILIDNPPSLDTILVNALLVSDYVIVPVVCELWTVESLALIKDKIRDRLKLNIPIYMMITKYKKRSTYEYLYNELAKRDDFLGTISERESLNRSVFSRIDFDIKYDYMNEYKSVLDNFMKRVESEF</sequence>
<dbReference type="RefSeq" id="WP_120104903.1">
    <property type="nucleotide sequence ID" value="NZ_CP028888.1"/>
</dbReference>
<keyword evidence="2" id="KW-0614">Plasmid</keyword>
<dbReference type="SUPFAM" id="SSF52540">
    <property type="entry name" value="P-loop containing nucleoside triphosphate hydrolases"/>
    <property type="match status" value="1"/>
</dbReference>
<keyword evidence="3" id="KW-1185">Reference proteome</keyword>
<dbReference type="KEGG" id="btur:DB313_05645"/>
<name>A0A386PP40_9SPIR</name>
<dbReference type="Pfam" id="PF13614">
    <property type="entry name" value="AAA_31"/>
    <property type="match status" value="1"/>
</dbReference>
<dbReference type="PANTHER" id="PTHR13696">
    <property type="entry name" value="P-LOOP CONTAINING NUCLEOSIDE TRIPHOSPHATE HYDROLASE"/>
    <property type="match status" value="1"/>
</dbReference>
<organism evidence="2 3">
    <name type="scientific">Borrelia turcica IST7</name>
    <dbReference type="NCBI Taxonomy" id="1104446"/>
    <lineage>
        <taxon>Bacteria</taxon>
        <taxon>Pseudomonadati</taxon>
        <taxon>Spirochaetota</taxon>
        <taxon>Spirochaetia</taxon>
        <taxon>Spirochaetales</taxon>
        <taxon>Borreliaceae</taxon>
        <taxon>Borrelia</taxon>
    </lineage>
</organism>
<dbReference type="InterPro" id="IPR050678">
    <property type="entry name" value="DNA_Partitioning_ATPase"/>
</dbReference>
<dbReference type="OrthoDB" id="9815116at2"/>
<accession>A0A386PP40</accession>
<dbReference type="CDD" id="cd02042">
    <property type="entry name" value="ParAB_family"/>
    <property type="match status" value="1"/>
</dbReference>
<dbReference type="Proteomes" id="UP000275571">
    <property type="component" value="Plasmid cp33"/>
</dbReference>
<proteinExistence type="predicted"/>
<protein>
    <submittedName>
        <fullName evidence="2">Chromosome partitioning protein ParA</fullName>
    </submittedName>
</protein>
<dbReference type="AlphaFoldDB" id="A0A386PP40"/>
<dbReference type="InterPro" id="IPR025669">
    <property type="entry name" value="AAA_dom"/>
</dbReference>
<dbReference type="InterPro" id="IPR027417">
    <property type="entry name" value="P-loop_NTPase"/>
</dbReference>
<dbReference type="Gene3D" id="3.40.50.300">
    <property type="entry name" value="P-loop containing nucleotide triphosphate hydrolases"/>
    <property type="match status" value="1"/>
</dbReference>
<dbReference type="EMBL" id="CP028888">
    <property type="protein sequence ID" value="AYE36982.1"/>
    <property type="molecule type" value="Genomic_DNA"/>
</dbReference>